<dbReference type="Proteomes" id="UP001244207">
    <property type="component" value="Unassembled WGS sequence"/>
</dbReference>
<feature type="compositionally biased region" description="Polar residues" evidence="3">
    <location>
        <begin position="155"/>
        <end position="171"/>
    </location>
</feature>
<dbReference type="Gene3D" id="4.10.240.10">
    <property type="entry name" value="Zn(2)-C6 fungal-type DNA-binding domain"/>
    <property type="match status" value="1"/>
</dbReference>
<gene>
    <name evidence="5" type="ORF">BDZ83DRAFT_207541</name>
</gene>
<feature type="domain" description="Zn(2)-C6 fungal-type" evidence="4">
    <location>
        <begin position="17"/>
        <end position="47"/>
    </location>
</feature>
<dbReference type="InterPro" id="IPR007219">
    <property type="entry name" value="XnlR_reg_dom"/>
</dbReference>
<protein>
    <submittedName>
        <fullName evidence="5">Fungal-specific transcription factor domain-containing protein</fullName>
    </submittedName>
</protein>
<dbReference type="GO" id="GO:0000981">
    <property type="term" value="F:DNA-binding transcription factor activity, RNA polymerase II-specific"/>
    <property type="evidence" value="ECO:0007669"/>
    <property type="project" value="InterPro"/>
</dbReference>
<dbReference type="GO" id="GO:0006351">
    <property type="term" value="P:DNA-templated transcription"/>
    <property type="evidence" value="ECO:0007669"/>
    <property type="project" value="InterPro"/>
</dbReference>
<reference evidence="5" key="1">
    <citation type="submission" date="2021-12" db="EMBL/GenBank/DDBJ databases">
        <title>Comparative genomics, transcriptomics and evolutionary studies reveal genomic signatures of adaptation to plant cell wall in hemibiotrophic fungi.</title>
        <authorList>
            <consortium name="DOE Joint Genome Institute"/>
            <person name="Baroncelli R."/>
            <person name="Diaz J.F."/>
            <person name="Benocci T."/>
            <person name="Peng M."/>
            <person name="Battaglia E."/>
            <person name="Haridas S."/>
            <person name="Andreopoulos W."/>
            <person name="Labutti K."/>
            <person name="Pangilinan J."/>
            <person name="Floch G.L."/>
            <person name="Makela M.R."/>
            <person name="Henrissat B."/>
            <person name="Grigoriev I.V."/>
            <person name="Crouch J.A."/>
            <person name="De Vries R.P."/>
            <person name="Sukno S.A."/>
            <person name="Thon M.R."/>
        </authorList>
    </citation>
    <scope>NUCLEOTIDE SEQUENCE</scope>
    <source>
        <strain evidence="5">CBS 112980</strain>
    </source>
</reference>
<dbReference type="PANTHER" id="PTHR46910">
    <property type="entry name" value="TRANSCRIPTION FACTOR PDR1"/>
    <property type="match status" value="1"/>
</dbReference>
<dbReference type="GO" id="GO:0003677">
    <property type="term" value="F:DNA binding"/>
    <property type="evidence" value="ECO:0007669"/>
    <property type="project" value="InterPro"/>
</dbReference>
<dbReference type="EMBL" id="JAHMHS010000024">
    <property type="protein sequence ID" value="KAK1727515.1"/>
    <property type="molecule type" value="Genomic_DNA"/>
</dbReference>
<dbReference type="Pfam" id="PF04082">
    <property type="entry name" value="Fungal_trans"/>
    <property type="match status" value="1"/>
</dbReference>
<dbReference type="RefSeq" id="XP_060367570.1">
    <property type="nucleotide sequence ID" value="XM_060501687.1"/>
</dbReference>
<evidence type="ECO:0000313" key="5">
    <source>
        <dbReference type="EMBL" id="KAK1727515.1"/>
    </source>
</evidence>
<evidence type="ECO:0000259" key="4">
    <source>
        <dbReference type="PROSITE" id="PS50048"/>
    </source>
</evidence>
<dbReference type="InterPro" id="IPR036864">
    <property type="entry name" value="Zn2-C6_fun-type_DNA-bd_sf"/>
</dbReference>
<dbReference type="InterPro" id="IPR001138">
    <property type="entry name" value="Zn2Cys6_DnaBD"/>
</dbReference>
<feature type="region of interest" description="Disordered" evidence="3">
    <location>
        <begin position="57"/>
        <end position="84"/>
    </location>
</feature>
<feature type="region of interest" description="Disordered" evidence="3">
    <location>
        <begin position="605"/>
        <end position="643"/>
    </location>
</feature>
<name>A0AAD8XJT2_GLOAC</name>
<feature type="compositionally biased region" description="Polar residues" evidence="3">
    <location>
        <begin position="605"/>
        <end position="614"/>
    </location>
</feature>
<proteinExistence type="predicted"/>
<dbReference type="PROSITE" id="PS50048">
    <property type="entry name" value="ZN2_CY6_FUNGAL_2"/>
    <property type="match status" value="1"/>
</dbReference>
<dbReference type="SUPFAM" id="SSF57701">
    <property type="entry name" value="Zn2/Cys6 DNA-binding domain"/>
    <property type="match status" value="1"/>
</dbReference>
<dbReference type="PROSITE" id="PS00463">
    <property type="entry name" value="ZN2_CY6_FUNGAL_1"/>
    <property type="match status" value="1"/>
</dbReference>
<keyword evidence="6" id="KW-1185">Reference proteome</keyword>
<feature type="region of interest" description="Disordered" evidence="3">
    <location>
        <begin position="96"/>
        <end position="123"/>
    </location>
</feature>
<dbReference type="InterPro" id="IPR050987">
    <property type="entry name" value="AtrR-like"/>
</dbReference>
<keyword evidence="2" id="KW-0539">Nucleus</keyword>
<comment type="caution">
    <text evidence="5">The sequence shown here is derived from an EMBL/GenBank/DDBJ whole genome shotgun (WGS) entry which is preliminary data.</text>
</comment>
<dbReference type="PANTHER" id="PTHR46910:SF25">
    <property type="entry name" value="ABC-TRANSPORTER-REGULATING TRANSCRIPTION FACTOR"/>
    <property type="match status" value="1"/>
</dbReference>
<accession>A0AAD8XJT2</accession>
<evidence type="ECO:0000313" key="6">
    <source>
        <dbReference type="Proteomes" id="UP001244207"/>
    </source>
</evidence>
<dbReference type="SMART" id="SM00906">
    <property type="entry name" value="Fungal_trans"/>
    <property type="match status" value="1"/>
</dbReference>
<dbReference type="AlphaFoldDB" id="A0AAD8XJT2"/>
<organism evidence="5 6">
    <name type="scientific">Glomerella acutata</name>
    <name type="common">Colletotrichum acutatum</name>
    <dbReference type="NCBI Taxonomy" id="27357"/>
    <lineage>
        <taxon>Eukaryota</taxon>
        <taxon>Fungi</taxon>
        <taxon>Dikarya</taxon>
        <taxon>Ascomycota</taxon>
        <taxon>Pezizomycotina</taxon>
        <taxon>Sordariomycetes</taxon>
        <taxon>Hypocreomycetidae</taxon>
        <taxon>Glomerellales</taxon>
        <taxon>Glomerellaceae</taxon>
        <taxon>Colletotrichum</taxon>
        <taxon>Colletotrichum acutatum species complex</taxon>
    </lineage>
</organism>
<feature type="compositionally biased region" description="Low complexity" evidence="3">
    <location>
        <begin position="61"/>
        <end position="70"/>
    </location>
</feature>
<feature type="compositionally biased region" description="Polar residues" evidence="3">
    <location>
        <begin position="99"/>
        <end position="123"/>
    </location>
</feature>
<sequence length="701" mass="76990">MSDSVTRGDRRRRFAKACDLCRMKKVKCDGGRPKCTRCLDLSLMCNYADVVKPFKRRTRSSRAQATAGTSVSGSPDDGSTRAEVCVPNHDNLQVAPVSQEPSSELHSSGSTPPSYGTRPSPSIDSLMGAGRDLRYFGPSSAIALFRTQPPPFDEQTASARRPNTQSGSKTGPWSLWTHPKLQGVFEKRVHCHLPSWPEALSLVTAFFEEKYMALPLFHPPAFVALLGQQYSGDFDGGPAWWTSFNAVLAISQRRRVEQGMSDDKELAWGYAANALDTILDILMRATQVMSVQALLILAWFFLGTPNPQPSFMLVANAIRLAHTIGLHRKECSSSLSPIEKAARANVFWLAFSLDRELSLRTGRPPAQDFGGFEVDLPDSLLQHEFSTHAPSNGLVNIFIAASRLAVIQAKLYSKIYLGEGVNPGVISDATQALNQDLDDWRAEFSTVLDLESHPELINYSSVLRLNYTYRHCVILVHRAQSEYDWRSLASSERSSTVLSGQVTTSIQNSVDAARAILQLDVLVPDTWKSLTWDVIPISVTAILILSLYTLRRPRAANVAEDLDSVSKALKRLALLELSEPGSYLTPVRTVCQDVYRAALGALNTSNSASSQPGDTTFDRGQTAAHGKQIHQESTSDTMRDSSQVALSDLSPLLEPHHEAALNPSNGVNGTNSLPFDQNTLDSWGVPWGFEHLLGDDTSMFL</sequence>
<dbReference type="GO" id="GO:0008270">
    <property type="term" value="F:zinc ion binding"/>
    <property type="evidence" value="ECO:0007669"/>
    <property type="project" value="InterPro"/>
</dbReference>
<evidence type="ECO:0000256" key="1">
    <source>
        <dbReference type="ARBA" id="ARBA00022723"/>
    </source>
</evidence>
<keyword evidence="1" id="KW-0479">Metal-binding</keyword>
<dbReference type="SMART" id="SM00066">
    <property type="entry name" value="GAL4"/>
    <property type="match status" value="1"/>
</dbReference>
<dbReference type="CDD" id="cd00067">
    <property type="entry name" value="GAL4"/>
    <property type="match status" value="1"/>
</dbReference>
<dbReference type="CDD" id="cd12148">
    <property type="entry name" value="fungal_TF_MHR"/>
    <property type="match status" value="1"/>
</dbReference>
<evidence type="ECO:0000256" key="2">
    <source>
        <dbReference type="ARBA" id="ARBA00023242"/>
    </source>
</evidence>
<feature type="region of interest" description="Disordered" evidence="3">
    <location>
        <begin position="148"/>
        <end position="173"/>
    </location>
</feature>
<feature type="compositionally biased region" description="Polar residues" evidence="3">
    <location>
        <begin position="631"/>
        <end position="643"/>
    </location>
</feature>
<dbReference type="Pfam" id="PF00172">
    <property type="entry name" value="Zn_clus"/>
    <property type="match status" value="1"/>
</dbReference>
<dbReference type="GeneID" id="85385586"/>
<evidence type="ECO:0000256" key="3">
    <source>
        <dbReference type="SAM" id="MobiDB-lite"/>
    </source>
</evidence>